<gene>
    <name evidence="1" type="ORF">CEE55_20460</name>
</gene>
<protein>
    <submittedName>
        <fullName evidence="1">Uncharacterized protein</fullName>
    </submittedName>
</protein>
<evidence type="ECO:0000313" key="1">
    <source>
        <dbReference type="EMBL" id="OWR27437.1"/>
    </source>
</evidence>
<sequence length="86" mass="9975">MRYAFVASQRTLYPTMLLCRVLAVSVSGFDDYLGRQSAGTSDSLMPTVVPRSWPFHKARRSTYTRHSKWRRCHVSVVQLYTSERFA</sequence>
<name>A0A246KTI3_9GAMM</name>
<dbReference type="AlphaFoldDB" id="A0A246KTI3"/>
<organism evidence="1 2">
    <name type="scientific">Stenotrophomonas pavanii</name>
    <dbReference type="NCBI Taxonomy" id="487698"/>
    <lineage>
        <taxon>Bacteria</taxon>
        <taxon>Pseudomonadati</taxon>
        <taxon>Pseudomonadota</taxon>
        <taxon>Gammaproteobacteria</taxon>
        <taxon>Lysobacterales</taxon>
        <taxon>Lysobacteraceae</taxon>
        <taxon>Stenotrophomonas</taxon>
    </lineage>
</organism>
<reference evidence="1 2" key="1">
    <citation type="submission" date="2017-06" db="EMBL/GenBank/DDBJ databases">
        <authorList>
            <person name="Kim H.J."/>
            <person name="Triplett B.A."/>
        </authorList>
    </citation>
    <scope>NUCLEOTIDE SEQUENCE [LARGE SCALE GENOMIC DNA]</scope>
    <source>
        <strain evidence="1 2">S18795</strain>
    </source>
</reference>
<dbReference type="Proteomes" id="UP000197904">
    <property type="component" value="Unassembled WGS sequence"/>
</dbReference>
<proteinExistence type="predicted"/>
<dbReference type="EMBL" id="NIXP01000142">
    <property type="protein sequence ID" value="OWR27437.1"/>
    <property type="molecule type" value="Genomic_DNA"/>
</dbReference>
<evidence type="ECO:0000313" key="2">
    <source>
        <dbReference type="Proteomes" id="UP000197904"/>
    </source>
</evidence>
<accession>A0A246KTI3</accession>
<comment type="caution">
    <text evidence="1">The sequence shown here is derived from an EMBL/GenBank/DDBJ whole genome shotgun (WGS) entry which is preliminary data.</text>
</comment>